<dbReference type="AlphaFoldDB" id="A0A240UQT0"/>
<name>A0A240UQT0_9GAMM</name>
<dbReference type="RefSeq" id="WP_086900671.1">
    <property type="nucleotide sequence ID" value="NZ_CP021358.1"/>
</dbReference>
<evidence type="ECO:0000313" key="2">
    <source>
        <dbReference type="Proteomes" id="UP000194457"/>
    </source>
</evidence>
<reference evidence="1 2" key="1">
    <citation type="submission" date="2017-05" db="EMBL/GenBank/DDBJ databases">
        <authorList>
            <person name="Song R."/>
            <person name="Chenine A.L."/>
            <person name="Ruprecht R.M."/>
        </authorList>
    </citation>
    <scope>NUCLEOTIDE SEQUENCE [LARGE SCALE GENOMIC DNA]</scope>
    <source>
        <strain evidence="1">SW32</strain>
    </source>
</reference>
<dbReference type="Gene3D" id="1.10.10.1260">
    <property type="entry name" value="Envelope glycoprotein gp160, DUF2291, helical domain"/>
    <property type="match status" value="1"/>
</dbReference>
<dbReference type="OrthoDB" id="6631333at2"/>
<accession>A0A240UQT0</accession>
<evidence type="ECO:0000313" key="1">
    <source>
        <dbReference type="EMBL" id="ART63486.1"/>
    </source>
</evidence>
<dbReference type="SUPFAM" id="SSF141318">
    <property type="entry name" value="TM0957-like"/>
    <property type="match status" value="1"/>
</dbReference>
<dbReference type="InterPro" id="IPR014582">
    <property type="entry name" value="UCP033535_lipo"/>
</dbReference>
<dbReference type="Gene3D" id="2.40.50.420">
    <property type="entry name" value="Envelope glycoprotein gp160, DUF2291, alpha/beta domain"/>
    <property type="match status" value="1"/>
</dbReference>
<protein>
    <submittedName>
        <fullName evidence="1">Uncharacterized protein</fullName>
    </submittedName>
</protein>
<organism evidence="1 2">
    <name type="scientific">Kushneria marisflavi</name>
    <dbReference type="NCBI Taxonomy" id="157779"/>
    <lineage>
        <taxon>Bacteria</taxon>
        <taxon>Pseudomonadati</taxon>
        <taxon>Pseudomonadota</taxon>
        <taxon>Gammaproteobacteria</taxon>
        <taxon>Oceanospirillales</taxon>
        <taxon>Halomonadaceae</taxon>
        <taxon>Kushneria</taxon>
    </lineage>
</organism>
<dbReference type="EMBL" id="CP021358">
    <property type="protein sequence ID" value="ART63486.1"/>
    <property type="molecule type" value="Genomic_DNA"/>
</dbReference>
<dbReference type="Pfam" id="PF10054">
    <property type="entry name" value="DUF2291"/>
    <property type="match status" value="1"/>
</dbReference>
<sequence length="223" mass="23509">MTAEASTHARPRARKKRGRAIAALVVVMVAIAIGWDTHVVEQGAQLEAQSGQFSAERYGQEQFPAIRQSVESRAVEAPELARALADDASAASERYGVASGIGPIFPVHVTGTVGEGKSGIYTIDIPDMPEGTRVRVQTGPAINGTTLRDATGEISFGQFTNQIEYQNAGAAINNAMKAEVLEGMDTANLSGKTVEVTGVFQMINPKNWLITPVALEVQGGSAS</sequence>
<keyword evidence="2" id="KW-1185">Reference proteome</keyword>
<proteinExistence type="predicted"/>
<dbReference type="KEGG" id="kma:B9H00_10780"/>
<dbReference type="InterPro" id="IPR036215">
    <property type="entry name" value="TM0957-like_sf"/>
</dbReference>
<dbReference type="PIRSF" id="PIRSF033535">
    <property type="entry name" value="UCP033535_plp"/>
    <property type="match status" value="1"/>
</dbReference>
<gene>
    <name evidence="1" type="ORF">B9H00_10780</name>
</gene>
<dbReference type="Proteomes" id="UP000194457">
    <property type="component" value="Chromosome"/>
</dbReference>